<keyword evidence="2" id="KW-0813">Transport</keyword>
<feature type="domain" description="CASTOR/POLLUX/SYM8 ion channel conserved" evidence="8">
    <location>
        <begin position="296"/>
        <end position="357"/>
    </location>
</feature>
<feature type="transmembrane region" description="Helical" evidence="7">
    <location>
        <begin position="94"/>
        <end position="118"/>
    </location>
</feature>
<name>A0AB39V9C5_9FUSO</name>
<evidence type="ECO:0000256" key="5">
    <source>
        <dbReference type="ARBA" id="ARBA00023065"/>
    </source>
</evidence>
<dbReference type="PANTHER" id="PTHR31563:SF10">
    <property type="entry name" value="ION CHANNEL POLLUX-RELATED"/>
    <property type="match status" value="1"/>
</dbReference>
<dbReference type="InterPro" id="IPR010420">
    <property type="entry name" value="CASTOR/POLLUX/SYM8_dom"/>
</dbReference>
<evidence type="ECO:0000256" key="1">
    <source>
        <dbReference type="ARBA" id="ARBA00004127"/>
    </source>
</evidence>
<sequence>MKKESDSFNRIKLKNKIQGMLEDTLSKGTVSIIAWLAVTMILTVVVFSFVLVLMNLRPDNETGSLSLIEAIWQNFLRVIDPGGLQNDRLWGYRIVSAVVTLLGVLIFGALVGVLTTGLDNLFIEIRKGKTEIVKKDFTLILGWNPTIFKIISELVISNANHKNKKIVILSKNDKIKMEDEINLRINQKELLKNFHNSLDGKSHKTYQTKIYCRSGSIIDIDDLNIVHPENAESIIILSSEEDREDINTIKCILALRKKAKKIITEIKDEHNKELMDFCFQNEKNQNILYIPSEKWLSRITAQASRQPGFSVIATEILNYDNDEIYFSKVGKELIGKTFKEISLNCVTSIVLGICKKNLDKNNLKEIYQTEMAEGKLSGIQKNIILNPYEKFNNNIIDGENIGCVIEEGDELILFQSDDGYPEFRFEELKIEKFQWKSGTEDVILPKSKTLILGYNKRIYKIIDELYEYVSVDSEVHIIAKMDKEVEKHLKDNLGYENVKNEDITDYRISEKEYIEEKFNLESYESIIILGYDDLETQEKDAKSMLTMLLIKKMLEKNSKSSLKEKSIVIEIYDEKNREIVELTEVSDYIISDTIISSVISQLSEEKRLYYVFDELFSGEGCEIYMFSADNYIENFDREYTFKELSTIVANEETILLGYRDMDERVEKKNDYGVHLNINKNKKIKLNKNDKLIVLFEGGNEKNKKKVI</sequence>
<evidence type="ECO:0000256" key="4">
    <source>
        <dbReference type="ARBA" id="ARBA00022989"/>
    </source>
</evidence>
<evidence type="ECO:0000256" key="2">
    <source>
        <dbReference type="ARBA" id="ARBA00022448"/>
    </source>
</evidence>
<feature type="transmembrane region" description="Helical" evidence="7">
    <location>
        <begin position="32"/>
        <end position="56"/>
    </location>
</feature>
<dbReference type="RefSeq" id="WP_369712505.1">
    <property type="nucleotide sequence ID" value="NZ_CP165646.1"/>
</dbReference>
<accession>A0AB39V9C5</accession>
<dbReference type="PANTHER" id="PTHR31563">
    <property type="entry name" value="ION CHANNEL POLLUX-RELATED"/>
    <property type="match status" value="1"/>
</dbReference>
<evidence type="ECO:0000313" key="9">
    <source>
        <dbReference type="EMBL" id="XDU64115.1"/>
    </source>
</evidence>
<proteinExistence type="predicted"/>
<organism evidence="9">
    <name type="scientific">Leptotrichia mesophila</name>
    <dbReference type="NCBI Taxonomy" id="3239303"/>
    <lineage>
        <taxon>Bacteria</taxon>
        <taxon>Fusobacteriati</taxon>
        <taxon>Fusobacteriota</taxon>
        <taxon>Fusobacteriia</taxon>
        <taxon>Fusobacteriales</taxon>
        <taxon>Leptotrichiaceae</taxon>
        <taxon>Leptotrichia</taxon>
    </lineage>
</organism>
<keyword evidence="4 7" id="KW-1133">Transmembrane helix</keyword>
<keyword evidence="5" id="KW-0406">Ion transport</keyword>
<keyword evidence="6 7" id="KW-0472">Membrane</keyword>
<evidence type="ECO:0000256" key="7">
    <source>
        <dbReference type="SAM" id="Phobius"/>
    </source>
</evidence>
<dbReference type="KEGG" id="lmes:AB8B23_09250"/>
<reference evidence="9" key="1">
    <citation type="submission" date="2024-07" db="EMBL/GenBank/DDBJ databases">
        <authorList>
            <person name="Li X.-J."/>
            <person name="Wang X."/>
        </authorList>
    </citation>
    <scope>NUCLEOTIDE SEQUENCE</scope>
    <source>
        <strain evidence="9">HSP-342</strain>
    </source>
</reference>
<gene>
    <name evidence="9" type="ORF">AB8B23_09250</name>
</gene>
<dbReference type="AlphaFoldDB" id="A0AB39V9C5"/>
<dbReference type="Gene3D" id="3.40.50.720">
    <property type="entry name" value="NAD(P)-binding Rossmann-like Domain"/>
    <property type="match status" value="2"/>
</dbReference>
<evidence type="ECO:0000256" key="3">
    <source>
        <dbReference type="ARBA" id="ARBA00022692"/>
    </source>
</evidence>
<dbReference type="Pfam" id="PF06241">
    <property type="entry name" value="Castor_Poll_mid"/>
    <property type="match status" value="1"/>
</dbReference>
<dbReference type="GO" id="GO:0012505">
    <property type="term" value="C:endomembrane system"/>
    <property type="evidence" value="ECO:0007669"/>
    <property type="project" value="UniProtKB-SubCell"/>
</dbReference>
<dbReference type="EMBL" id="CP165646">
    <property type="protein sequence ID" value="XDU64115.1"/>
    <property type="molecule type" value="Genomic_DNA"/>
</dbReference>
<dbReference type="InterPro" id="IPR044849">
    <property type="entry name" value="CASTOR/POLLUX/SYM8-like"/>
</dbReference>
<keyword evidence="3 7" id="KW-0812">Transmembrane</keyword>
<evidence type="ECO:0000256" key="6">
    <source>
        <dbReference type="ARBA" id="ARBA00023136"/>
    </source>
</evidence>
<protein>
    <recommendedName>
        <fullName evidence="8">CASTOR/POLLUX/SYM8 ion channel conserved domain-containing protein</fullName>
    </recommendedName>
</protein>
<evidence type="ECO:0000259" key="8">
    <source>
        <dbReference type="Pfam" id="PF06241"/>
    </source>
</evidence>
<dbReference type="GO" id="GO:0006811">
    <property type="term" value="P:monoatomic ion transport"/>
    <property type="evidence" value="ECO:0007669"/>
    <property type="project" value="UniProtKB-KW"/>
</dbReference>
<comment type="subcellular location">
    <subcellularLocation>
        <location evidence="1">Endomembrane system</location>
        <topology evidence="1">Multi-pass membrane protein</topology>
    </subcellularLocation>
</comment>